<evidence type="ECO:0008006" key="5">
    <source>
        <dbReference type="Google" id="ProtNLM"/>
    </source>
</evidence>
<dbReference type="PANTHER" id="PTHR43037">
    <property type="entry name" value="UNNAMED PRODUCT-RELATED"/>
    <property type="match status" value="1"/>
</dbReference>
<evidence type="ECO:0000313" key="3">
    <source>
        <dbReference type="EMBL" id="MBM6856757.1"/>
    </source>
</evidence>
<gene>
    <name evidence="3" type="ORF">H6D15_03950</name>
</gene>
<evidence type="ECO:0000256" key="2">
    <source>
        <dbReference type="SAM" id="SignalP"/>
    </source>
</evidence>
<evidence type="ECO:0000313" key="4">
    <source>
        <dbReference type="Proteomes" id="UP000698924"/>
    </source>
</evidence>
<evidence type="ECO:0000256" key="1">
    <source>
        <dbReference type="ARBA" id="ARBA00022729"/>
    </source>
</evidence>
<dbReference type="Gene3D" id="3.40.50.1820">
    <property type="entry name" value="alpha/beta hydrolase"/>
    <property type="match status" value="1"/>
</dbReference>
<dbReference type="EMBL" id="JACJMO010000003">
    <property type="protein sequence ID" value="MBM6856757.1"/>
    <property type="molecule type" value="Genomic_DNA"/>
</dbReference>
<dbReference type="PROSITE" id="PS51257">
    <property type="entry name" value="PROKAR_LIPOPROTEIN"/>
    <property type="match status" value="1"/>
</dbReference>
<protein>
    <recommendedName>
        <fullName evidence="5">Poly(3-hydroxybutyrate) depolymerase</fullName>
    </recommendedName>
</protein>
<keyword evidence="4" id="KW-1185">Reference proteome</keyword>
<accession>A0AA41D9V8</accession>
<organism evidence="3 4">
    <name type="scientific">Caecibacteroides pullorum</name>
    <dbReference type="NCBI Taxonomy" id="2725562"/>
    <lineage>
        <taxon>Bacteria</taxon>
        <taxon>Pseudomonadati</taxon>
        <taxon>Bacteroidota</taxon>
        <taxon>Bacteroidia</taxon>
        <taxon>Bacteroidales</taxon>
        <taxon>Bacteroidaceae</taxon>
        <taxon>Caecibacteroides</taxon>
    </lineage>
</organism>
<dbReference type="InterPro" id="IPR050955">
    <property type="entry name" value="Plant_Biomass_Hydrol_Est"/>
</dbReference>
<dbReference type="PANTHER" id="PTHR43037:SF1">
    <property type="entry name" value="BLL1128 PROTEIN"/>
    <property type="match status" value="1"/>
</dbReference>
<sequence>MTLPLRKIYTHILCLGIACCTLSPAMAQKEDQTLKEKYRKEITSFFDQRLKDDTITFSTAIRMKWKETDDMKQAVWQLWKKSNEAFKEEKLPALSPLSDQSASSWKLPQELEPHATLNFYWGWKKTAESTSTEQRLPLFLYLHGSGPKAQEWATGLKICSRFDDAPSIYFIPQIPNEGAYYRWYQHAKQYAWEKLLRQALLSEKINPDRIYVFGISEGGYGSQRLASFYADYWAAAGPMAGGEPLKNAPAENLSNTAFSLRTGAEDKGFYRDRLTRYTAEALDSLQRLYPDRYKHWIELIPGRGHHIDYSPTTPWLKQHVRNPYPKHFCWENFEMDGRYRQGFYNLRVEQRSNADSNTRTRYTLDIESNQISLAIDEVTYRTTEIDPQWGIELKFTKTYQPAQRGKVTIYLCSELVDLDKPITLTVNGHTVFKGRVQPDVKHLVNSCATFFDPQRLYPAAIEVDLETLEQL</sequence>
<dbReference type="Proteomes" id="UP000698924">
    <property type="component" value="Unassembled WGS sequence"/>
</dbReference>
<feature type="chain" id="PRO_5041265216" description="Poly(3-hydroxybutyrate) depolymerase" evidence="2">
    <location>
        <begin position="28"/>
        <end position="471"/>
    </location>
</feature>
<keyword evidence="1 2" id="KW-0732">Signal</keyword>
<comment type="caution">
    <text evidence="3">The sequence shown here is derived from an EMBL/GenBank/DDBJ whole genome shotgun (WGS) entry which is preliminary data.</text>
</comment>
<reference evidence="3 4" key="1">
    <citation type="journal article" date="2021" name="Sci. Rep.">
        <title>The distribution of antibiotic resistance genes in chicken gut microbiota commensals.</title>
        <authorList>
            <person name="Juricova H."/>
            <person name="Matiasovicova J."/>
            <person name="Kubasova T."/>
            <person name="Cejkova D."/>
            <person name="Rychlik I."/>
        </authorList>
    </citation>
    <scope>NUCLEOTIDE SEQUENCE [LARGE SCALE GENOMIC DNA]</scope>
    <source>
        <strain evidence="3 4">An421</strain>
    </source>
</reference>
<dbReference type="AlphaFoldDB" id="A0AA41D9V8"/>
<feature type="signal peptide" evidence="2">
    <location>
        <begin position="1"/>
        <end position="27"/>
    </location>
</feature>
<name>A0AA41D9V8_9BACT</name>
<proteinExistence type="predicted"/>
<dbReference type="InterPro" id="IPR029058">
    <property type="entry name" value="AB_hydrolase_fold"/>
</dbReference>
<dbReference type="SUPFAM" id="SSF53474">
    <property type="entry name" value="alpha/beta-Hydrolases"/>
    <property type="match status" value="1"/>
</dbReference>